<protein>
    <submittedName>
        <fullName evidence="2">Uncharacterized protein</fullName>
    </submittedName>
</protein>
<keyword evidence="4" id="KW-1185">Reference proteome</keyword>
<dbReference type="EMBL" id="UPHM01000119">
    <property type="protein sequence ID" value="VAZ99059.1"/>
    <property type="molecule type" value="Genomic_DNA"/>
</dbReference>
<dbReference type="Proteomes" id="UP000271464">
    <property type="component" value="Unassembled WGS sequence"/>
</dbReference>
<organism evidence="2 5">
    <name type="scientific">Mycobacterium persicum</name>
    <dbReference type="NCBI Taxonomy" id="1487726"/>
    <lineage>
        <taxon>Bacteria</taxon>
        <taxon>Bacillati</taxon>
        <taxon>Actinomycetota</taxon>
        <taxon>Actinomycetes</taxon>
        <taxon>Mycobacteriales</taxon>
        <taxon>Mycobacteriaceae</taxon>
        <taxon>Mycobacterium</taxon>
    </lineage>
</organism>
<proteinExistence type="predicted"/>
<reference evidence="4 5" key="1">
    <citation type="submission" date="2018-09" db="EMBL/GenBank/DDBJ databases">
        <authorList>
            <person name="Tagini F."/>
        </authorList>
    </citation>
    <scope>NUCLEOTIDE SEQUENCE [LARGE SCALE GENOMIC DNA]</scope>
    <source>
        <strain evidence="3 4">MK4</strain>
        <strain evidence="2 5">MK42</strain>
    </source>
</reference>
<dbReference type="EMBL" id="UPHL01000130">
    <property type="protein sequence ID" value="VAZ85683.1"/>
    <property type="molecule type" value="Genomic_DNA"/>
</dbReference>
<evidence type="ECO:0000256" key="1">
    <source>
        <dbReference type="SAM" id="MobiDB-lite"/>
    </source>
</evidence>
<dbReference type="GeneID" id="66597572"/>
<feature type="region of interest" description="Disordered" evidence="1">
    <location>
        <begin position="74"/>
        <end position="98"/>
    </location>
</feature>
<gene>
    <name evidence="2" type="ORF">LAUMK42_04521</name>
    <name evidence="3" type="ORF">LAUMK4_04444</name>
</gene>
<dbReference type="RefSeq" id="WP_131808328.1">
    <property type="nucleotide sequence ID" value="NZ_LWCM01000103.1"/>
</dbReference>
<name>A0AB38UYY0_9MYCO</name>
<dbReference type="AlphaFoldDB" id="A0AB38UYY0"/>
<evidence type="ECO:0000313" key="3">
    <source>
        <dbReference type="EMBL" id="VAZ99059.1"/>
    </source>
</evidence>
<comment type="caution">
    <text evidence="2">The sequence shown here is derived from an EMBL/GenBank/DDBJ whole genome shotgun (WGS) entry which is preliminary data.</text>
</comment>
<sequence length="226" mass="23738">MAEPDSTRPSAQAAKTPRGKHGAAVVLGALALAGGVTAAIDTAGSSTDVSVGRLAITLTAHDGFKLDTCTTNNSEFTGSGGTGSNSTTSSYQTDSITDSVPFDEHPLFEMVGVDTVPTLGFDAGYATSFFGDTNTLAGNNQEIYIKNDGLAQVEMNGEIFTVKVESNGAVTLIDEEPVINDTNTQPENNQVYVVKNDGFAQVEMNGEIYRVKVEQNGEVTLIEEDN</sequence>
<evidence type="ECO:0000313" key="5">
    <source>
        <dbReference type="Proteomes" id="UP000279331"/>
    </source>
</evidence>
<evidence type="ECO:0000313" key="4">
    <source>
        <dbReference type="Proteomes" id="UP000271464"/>
    </source>
</evidence>
<evidence type="ECO:0000313" key="2">
    <source>
        <dbReference type="EMBL" id="VAZ85683.1"/>
    </source>
</evidence>
<dbReference type="Proteomes" id="UP000279331">
    <property type="component" value="Unassembled WGS sequence"/>
</dbReference>
<accession>A0AB38UYY0</accession>